<evidence type="ECO:0000313" key="2">
    <source>
        <dbReference type="Proteomes" id="UP000245626"/>
    </source>
</evidence>
<sequence length="568" mass="62208">MRSRLIPVSTLRSALRPRENPVVQRGSLNPIFTQPNVRRHHPARCFTPSCNHLDQASTERTDAPTGSEKDFKPPQPSNRNVGPSRGSGITMKVKTLFTTLTALGIGLTVYGVYEFYSSFETWPKELREDLRAAIKARNMGDARRSEAFFRKALATARSLPAKDLSPSPVLKTTGIAIALGSLLEEQGQLAAAYDVYAEALDEVLEQGAFKPVNEGMQKTERTPEERMRAVALSQKLGDLAQCEQVLTAIIPFEEAEPIAAKVRKGEVTGTSDSFDPAERHLVWSVEELLRLTVPSEERERILLESEQGKESSAAAAISSRPQNSVEGGGVDGGGGILISELGLPPWVGRQEIGASIEALGAFYAKRGKAEFAVPLYLQALSILMPPNSNSKEARERGQVGAPTVADRCRAAVLMNNLSQLFVNQDDLDASASRKDGKDEKEKLRQAQAWAAKGLEIADITIRKAGFDEVVGEAKKPGKIEKIESVSEERTHQVKMECLRAQITLLYNLGIMAEMGSDPCSARKYFMRAYKQSELAGPSMRQARNKCSQALTRLERRNSIGAKSDQDAK</sequence>
<gene>
    <name evidence="1" type="ORF">IE53DRAFT_390370</name>
</gene>
<accession>A0ACD0NP03</accession>
<dbReference type="Proteomes" id="UP000245626">
    <property type="component" value="Unassembled WGS sequence"/>
</dbReference>
<organism evidence="1 2">
    <name type="scientific">Violaceomyces palustris</name>
    <dbReference type="NCBI Taxonomy" id="1673888"/>
    <lineage>
        <taxon>Eukaryota</taxon>
        <taxon>Fungi</taxon>
        <taxon>Dikarya</taxon>
        <taxon>Basidiomycota</taxon>
        <taxon>Ustilaginomycotina</taxon>
        <taxon>Ustilaginomycetes</taxon>
        <taxon>Violaceomycetales</taxon>
        <taxon>Violaceomycetaceae</taxon>
        <taxon>Violaceomyces</taxon>
    </lineage>
</organism>
<name>A0ACD0NP03_9BASI</name>
<protein>
    <submittedName>
        <fullName evidence="1">Uncharacterized protein</fullName>
    </submittedName>
</protein>
<evidence type="ECO:0000313" key="1">
    <source>
        <dbReference type="EMBL" id="PWN47495.1"/>
    </source>
</evidence>
<dbReference type="EMBL" id="KZ820416">
    <property type="protein sequence ID" value="PWN47495.1"/>
    <property type="molecule type" value="Genomic_DNA"/>
</dbReference>
<proteinExistence type="predicted"/>
<reference evidence="1 2" key="1">
    <citation type="journal article" date="2018" name="Mol. Biol. Evol.">
        <title>Broad Genomic Sampling Reveals a Smut Pathogenic Ancestry of the Fungal Clade Ustilaginomycotina.</title>
        <authorList>
            <person name="Kijpornyongpan T."/>
            <person name="Mondo S.J."/>
            <person name="Barry K."/>
            <person name="Sandor L."/>
            <person name="Lee J."/>
            <person name="Lipzen A."/>
            <person name="Pangilinan J."/>
            <person name="LaButti K."/>
            <person name="Hainaut M."/>
            <person name="Henrissat B."/>
            <person name="Grigoriev I.V."/>
            <person name="Spatafora J.W."/>
            <person name="Aime M.C."/>
        </authorList>
    </citation>
    <scope>NUCLEOTIDE SEQUENCE [LARGE SCALE GENOMIC DNA]</scope>
    <source>
        <strain evidence="1 2">SA 807</strain>
    </source>
</reference>
<keyword evidence="2" id="KW-1185">Reference proteome</keyword>